<evidence type="ECO:0000313" key="2">
    <source>
        <dbReference type="Proteomes" id="UP000429555"/>
    </source>
</evidence>
<sequence length="123" mass="12989">MPGLSLLPRAASLALAAMLLLNLGPLLSQWLVPVAPAWLSELACHDEGEPGSSDPERHSHDPLWAKCGYCTLLFSSPALSSPAPLLALGHWARSAPLLPRRPQAALAPWVYPAAYGRAPPGLS</sequence>
<dbReference type="EMBL" id="WKJZ01000001">
    <property type="protein sequence ID" value="MVW74709.1"/>
    <property type="molecule type" value="Genomic_DNA"/>
</dbReference>
<reference evidence="1 2" key="1">
    <citation type="submission" date="2019-11" db="EMBL/GenBank/DDBJ databases">
        <title>Pseudomonas flavidum sp. nov., isolated from Baiyang Lake.</title>
        <authorList>
            <person name="Zhao Y."/>
        </authorList>
    </citation>
    <scope>NUCLEOTIDE SEQUENCE [LARGE SCALE GENOMIC DNA]</scope>
    <source>
        <strain evidence="2">R-22-3 w-18</strain>
    </source>
</reference>
<dbReference type="Proteomes" id="UP000429555">
    <property type="component" value="Unassembled WGS sequence"/>
</dbReference>
<comment type="caution">
    <text evidence="1">The sequence shown here is derived from an EMBL/GenBank/DDBJ whole genome shotgun (WGS) entry which is preliminary data.</text>
</comment>
<organism evidence="1 2">
    <name type="scientific">Pseudomonas xionganensis</name>
    <dbReference type="NCBI Taxonomy" id="2654845"/>
    <lineage>
        <taxon>Bacteria</taxon>
        <taxon>Pseudomonadati</taxon>
        <taxon>Pseudomonadota</taxon>
        <taxon>Gammaproteobacteria</taxon>
        <taxon>Pseudomonadales</taxon>
        <taxon>Pseudomonadaceae</taxon>
        <taxon>Pseudomonas</taxon>
    </lineage>
</organism>
<gene>
    <name evidence="1" type="ORF">GJV18_05210</name>
</gene>
<protein>
    <submittedName>
        <fullName evidence="1">DUF2946 domain-containing protein</fullName>
    </submittedName>
</protein>
<accession>A0A6I4KPY2</accession>
<dbReference type="Pfam" id="PF11162">
    <property type="entry name" value="DUF2946"/>
    <property type="match status" value="1"/>
</dbReference>
<keyword evidence="2" id="KW-1185">Reference proteome</keyword>
<proteinExistence type="predicted"/>
<evidence type="ECO:0000313" key="1">
    <source>
        <dbReference type="EMBL" id="MVW74709.1"/>
    </source>
</evidence>
<name>A0A6I4KPY2_9PSED</name>
<dbReference type="InterPro" id="IPR021333">
    <property type="entry name" value="DUF2946"/>
</dbReference>
<dbReference type="RefSeq" id="WP_160343644.1">
    <property type="nucleotide sequence ID" value="NZ_WKJZ01000001.1"/>
</dbReference>
<dbReference type="AlphaFoldDB" id="A0A6I4KPY2"/>